<accession>A0A7E4ZPR7</accession>
<dbReference type="InterPro" id="IPR011333">
    <property type="entry name" value="SKP1/BTB/POZ_sf"/>
</dbReference>
<sequence>MATTQLITVCKDSVTFTLNAADLTGMPVGGLHKTPERDVPRSDGLKWNVSWCPAGFSPEHAHHLSVFLDVNKAVTAMFNFKVNNSFIQSSLLYNFIELKQFGFYRLAHHADLRPLFVNGQLSITCYVEFNLPVSFTHLVPRTALYSDHVPTDFELIIDSNRLQIHKSLLSLISPVFHAMLSNDTAESRSGRLEITDFDVETVKTAIDFCYGREMETHSVETIFEILRFADKYDIKAVTSLVEKMPQQSLSILTFSAIIRYANDFFKDDLFNECCEFFKVHQKEIVETEKFTMLAPTLVARLLKQAFDLETEFDVLRHAHGNGATFILESLEPPILESLSLETFCDTVSYAWDCSRDSLKTACAKFFNEQSANIINMQPFGNLAPSVVQGVIKLRCDMFLADK</sequence>
<dbReference type="SUPFAM" id="SSF49599">
    <property type="entry name" value="TRAF domain-like"/>
    <property type="match status" value="1"/>
</dbReference>
<dbReference type="Gene3D" id="2.60.210.10">
    <property type="entry name" value="Apoptosis, Tumor Necrosis Factor Receptor Associated Protein 2, Chain A"/>
    <property type="match status" value="1"/>
</dbReference>
<dbReference type="Gene3D" id="3.30.710.10">
    <property type="entry name" value="Potassium Channel Kv1.1, Chain A"/>
    <property type="match status" value="1"/>
</dbReference>
<feature type="domain" description="BTB" evidence="1">
    <location>
        <begin position="151"/>
        <end position="218"/>
    </location>
</feature>
<dbReference type="WBParaSite" id="Pan_g10034.t1">
    <property type="protein sequence ID" value="Pan_g10034.t1"/>
    <property type="gene ID" value="Pan_g10034"/>
</dbReference>
<dbReference type="PANTHER" id="PTHR24413">
    <property type="entry name" value="SPECKLE-TYPE POZ PROTEIN"/>
    <property type="match status" value="1"/>
</dbReference>
<dbReference type="InterPro" id="IPR000210">
    <property type="entry name" value="BTB/POZ_dom"/>
</dbReference>
<dbReference type="GO" id="GO:0030163">
    <property type="term" value="P:protein catabolic process"/>
    <property type="evidence" value="ECO:0007669"/>
    <property type="project" value="UniProtKB-ARBA"/>
</dbReference>
<dbReference type="AlphaFoldDB" id="A0A7E4ZPR7"/>
<dbReference type="Pfam" id="PF00651">
    <property type="entry name" value="BTB"/>
    <property type="match status" value="1"/>
</dbReference>
<name>A0A7E4ZPR7_PANRE</name>
<dbReference type="SMART" id="SM00225">
    <property type="entry name" value="BTB"/>
    <property type="match status" value="1"/>
</dbReference>
<evidence type="ECO:0000313" key="2">
    <source>
        <dbReference type="Proteomes" id="UP000492821"/>
    </source>
</evidence>
<organism evidence="2 3">
    <name type="scientific">Panagrellus redivivus</name>
    <name type="common">Microworm</name>
    <dbReference type="NCBI Taxonomy" id="6233"/>
    <lineage>
        <taxon>Eukaryota</taxon>
        <taxon>Metazoa</taxon>
        <taxon>Ecdysozoa</taxon>
        <taxon>Nematoda</taxon>
        <taxon>Chromadorea</taxon>
        <taxon>Rhabditida</taxon>
        <taxon>Tylenchina</taxon>
        <taxon>Panagrolaimomorpha</taxon>
        <taxon>Panagrolaimoidea</taxon>
        <taxon>Panagrolaimidae</taxon>
        <taxon>Panagrellus</taxon>
    </lineage>
</organism>
<keyword evidence="2" id="KW-1185">Reference proteome</keyword>
<dbReference type="CDD" id="cd18186">
    <property type="entry name" value="BTB_POZ_ZBTB_KLHL-like"/>
    <property type="match status" value="1"/>
</dbReference>
<evidence type="ECO:0000259" key="1">
    <source>
        <dbReference type="PROSITE" id="PS50097"/>
    </source>
</evidence>
<dbReference type="InterPro" id="IPR002083">
    <property type="entry name" value="MATH/TRAF_dom"/>
</dbReference>
<protein>
    <submittedName>
        <fullName evidence="3">BTB domain-containing protein</fullName>
    </submittedName>
</protein>
<dbReference type="PROSITE" id="PS50097">
    <property type="entry name" value="BTB"/>
    <property type="match status" value="1"/>
</dbReference>
<dbReference type="Proteomes" id="UP000492821">
    <property type="component" value="Unassembled WGS sequence"/>
</dbReference>
<reference evidence="2" key="1">
    <citation type="journal article" date="2013" name="Genetics">
        <title>The draft genome and transcriptome of Panagrellus redivivus are shaped by the harsh demands of a free-living lifestyle.</title>
        <authorList>
            <person name="Srinivasan J."/>
            <person name="Dillman A.R."/>
            <person name="Macchietto M.G."/>
            <person name="Heikkinen L."/>
            <person name="Lakso M."/>
            <person name="Fracchia K.M."/>
            <person name="Antoshechkin I."/>
            <person name="Mortazavi A."/>
            <person name="Wong G."/>
            <person name="Sternberg P.W."/>
        </authorList>
    </citation>
    <scope>NUCLEOTIDE SEQUENCE [LARGE SCALE GENOMIC DNA]</scope>
    <source>
        <strain evidence="2">MT8872</strain>
    </source>
</reference>
<proteinExistence type="predicted"/>
<dbReference type="CDD" id="cd00121">
    <property type="entry name" value="MATH"/>
    <property type="match status" value="1"/>
</dbReference>
<evidence type="ECO:0000313" key="3">
    <source>
        <dbReference type="WBParaSite" id="Pan_g10034.t1"/>
    </source>
</evidence>
<reference evidence="3" key="2">
    <citation type="submission" date="2020-10" db="UniProtKB">
        <authorList>
            <consortium name="WormBaseParasite"/>
        </authorList>
    </citation>
    <scope>IDENTIFICATION</scope>
</reference>
<dbReference type="InterPro" id="IPR008974">
    <property type="entry name" value="TRAF-like"/>
</dbReference>
<dbReference type="SUPFAM" id="SSF54695">
    <property type="entry name" value="POZ domain"/>
    <property type="match status" value="1"/>
</dbReference>